<accession>A0A0F9DAH0</accession>
<name>A0A0F9DAH0_9ZZZZ</name>
<proteinExistence type="predicted"/>
<evidence type="ECO:0000313" key="1">
    <source>
        <dbReference type="EMBL" id="KKL09048.1"/>
    </source>
</evidence>
<dbReference type="AlphaFoldDB" id="A0A0F9DAH0"/>
<organism evidence="1">
    <name type="scientific">marine sediment metagenome</name>
    <dbReference type="NCBI Taxonomy" id="412755"/>
    <lineage>
        <taxon>unclassified sequences</taxon>
        <taxon>metagenomes</taxon>
        <taxon>ecological metagenomes</taxon>
    </lineage>
</organism>
<gene>
    <name evidence="1" type="ORF">LCGC14_2569760</name>
</gene>
<protein>
    <submittedName>
        <fullName evidence="1">Uncharacterized protein</fullName>
    </submittedName>
</protein>
<dbReference type="EMBL" id="LAZR01042635">
    <property type="protein sequence ID" value="KKL09048.1"/>
    <property type="molecule type" value="Genomic_DNA"/>
</dbReference>
<comment type="caution">
    <text evidence="1">The sequence shown here is derived from an EMBL/GenBank/DDBJ whole genome shotgun (WGS) entry which is preliminary data.</text>
</comment>
<reference evidence="1" key="1">
    <citation type="journal article" date="2015" name="Nature">
        <title>Complex archaea that bridge the gap between prokaryotes and eukaryotes.</title>
        <authorList>
            <person name="Spang A."/>
            <person name="Saw J.H."/>
            <person name="Jorgensen S.L."/>
            <person name="Zaremba-Niedzwiedzka K."/>
            <person name="Martijn J."/>
            <person name="Lind A.E."/>
            <person name="van Eijk R."/>
            <person name="Schleper C."/>
            <person name="Guy L."/>
            <person name="Ettema T.J."/>
        </authorList>
    </citation>
    <scope>NUCLEOTIDE SEQUENCE</scope>
</reference>
<sequence>MAKITIDIPDLNISETIEAFEWKFEYSRNKRGTETPAQFAKRIEAQRIKGILHEFKRYKAEGITNQQISDEMSTIDIK</sequence>